<feature type="region of interest" description="Disordered" evidence="1">
    <location>
        <begin position="251"/>
        <end position="286"/>
    </location>
</feature>
<feature type="compositionally biased region" description="Polar residues" evidence="1">
    <location>
        <begin position="275"/>
        <end position="286"/>
    </location>
</feature>
<dbReference type="RefSeq" id="WP_307828997.1">
    <property type="nucleotide sequence ID" value="NZ_BAABES010000028.1"/>
</dbReference>
<protein>
    <recommendedName>
        <fullName evidence="2">ARB-07466-like C-terminal domain-containing protein</fullName>
    </recommendedName>
</protein>
<gene>
    <name evidence="3" type="ORF">IW256_004426</name>
</gene>
<dbReference type="InterPro" id="IPR058593">
    <property type="entry name" value="ARB_07466-like_C"/>
</dbReference>
<proteinExistence type="predicted"/>
<dbReference type="Pfam" id="PF26571">
    <property type="entry name" value="VldE"/>
    <property type="match status" value="1"/>
</dbReference>
<organism evidence="3 4">
    <name type="scientific">Actinomadura viridis</name>
    <dbReference type="NCBI Taxonomy" id="58110"/>
    <lineage>
        <taxon>Bacteria</taxon>
        <taxon>Bacillati</taxon>
        <taxon>Actinomycetota</taxon>
        <taxon>Actinomycetes</taxon>
        <taxon>Streptosporangiales</taxon>
        <taxon>Thermomonosporaceae</taxon>
        <taxon>Actinomadura</taxon>
    </lineage>
</organism>
<keyword evidence="4" id="KW-1185">Reference proteome</keyword>
<dbReference type="EMBL" id="JADOUA010000001">
    <property type="protein sequence ID" value="MBG6090313.1"/>
    <property type="molecule type" value="Genomic_DNA"/>
</dbReference>
<accession>A0A931DKM3</accession>
<dbReference type="Proteomes" id="UP000614047">
    <property type="component" value="Unassembled WGS sequence"/>
</dbReference>
<feature type="domain" description="ARB-07466-like C-terminal" evidence="2">
    <location>
        <begin position="282"/>
        <end position="390"/>
    </location>
</feature>
<evidence type="ECO:0000256" key="1">
    <source>
        <dbReference type="SAM" id="MobiDB-lite"/>
    </source>
</evidence>
<sequence length="399" mass="41570">MRTRGAGRGGANGAGAYRRGRVLPGIIGTALAGTLIADVAVVVSRRADDGGPRGGDRLVSVTGGSGLQAPTVRPLTRRYTPHLLIAGDTSLPAGSVERARRLKGVAGVTVVDAARAQVAGRRMGLLGVDPSSFRAFAPPQSAESDELWRTVASGGLAVSFTAGQEGALPLGGVVQAGRSDRPGQVRVGAYAAMGIGDVDAVVSRSQARALGMPQGNALVVSAPKADAKALTAKLKRVLPRGTRIAQLNATTNTPSSNKAARKRPQLIGRPDGAQGTRSPITGNTMTPTMRNLVMEVGGMFGPFPVIGCYRSGADAQDHGVGRACDFMESVGGRMPSAGAVRHGDQMAAYVVANARRLGVSYVIWKQHIWNVRGGGWRRMEDRGSITQNHYDHVHISVLR</sequence>
<evidence type="ECO:0000313" key="4">
    <source>
        <dbReference type="Proteomes" id="UP000614047"/>
    </source>
</evidence>
<name>A0A931DKM3_9ACTN</name>
<evidence type="ECO:0000313" key="3">
    <source>
        <dbReference type="EMBL" id="MBG6090313.1"/>
    </source>
</evidence>
<reference evidence="3" key="1">
    <citation type="submission" date="2020-11" db="EMBL/GenBank/DDBJ databases">
        <title>Sequencing the genomes of 1000 actinobacteria strains.</title>
        <authorList>
            <person name="Klenk H.-P."/>
        </authorList>
    </citation>
    <scope>NUCLEOTIDE SEQUENCE</scope>
    <source>
        <strain evidence="3">DSM 43175</strain>
    </source>
</reference>
<evidence type="ECO:0000259" key="2">
    <source>
        <dbReference type="Pfam" id="PF26571"/>
    </source>
</evidence>
<dbReference type="AlphaFoldDB" id="A0A931DKM3"/>
<comment type="caution">
    <text evidence="3">The sequence shown here is derived from an EMBL/GenBank/DDBJ whole genome shotgun (WGS) entry which is preliminary data.</text>
</comment>